<dbReference type="Gene3D" id="3.40.50.300">
    <property type="entry name" value="P-loop containing nucleotide triphosphate hydrolases"/>
    <property type="match status" value="2"/>
</dbReference>
<dbReference type="OrthoDB" id="3322489at2"/>
<dbReference type="AlphaFoldDB" id="A0A3M8Q5W9"/>
<dbReference type="SMART" id="SM00382">
    <property type="entry name" value="AAA"/>
    <property type="match status" value="1"/>
</dbReference>
<feature type="domain" description="AAA+ ATPase" evidence="1">
    <location>
        <begin position="20"/>
        <end position="265"/>
    </location>
</feature>
<dbReference type="InterPro" id="IPR027417">
    <property type="entry name" value="P-loop_NTPase"/>
</dbReference>
<dbReference type="InterPro" id="IPR051396">
    <property type="entry name" value="Bact_Antivir_Def_Nuclease"/>
</dbReference>
<dbReference type="GO" id="GO:0006302">
    <property type="term" value="P:double-strand break repair"/>
    <property type="evidence" value="ECO:0007669"/>
    <property type="project" value="InterPro"/>
</dbReference>
<keyword evidence="2" id="KW-0547">Nucleotide-binding</keyword>
<dbReference type="GO" id="GO:0016887">
    <property type="term" value="F:ATP hydrolysis activity"/>
    <property type="evidence" value="ECO:0007669"/>
    <property type="project" value="InterPro"/>
</dbReference>
<dbReference type="InterPro" id="IPR038729">
    <property type="entry name" value="Rad50/SbcC_AAA"/>
</dbReference>
<dbReference type="SUPFAM" id="SSF52540">
    <property type="entry name" value="P-loop containing nucleoside triphosphate hydrolases"/>
    <property type="match status" value="1"/>
</dbReference>
<reference evidence="2 3" key="1">
    <citation type="journal article" date="2012" name="Int. J. Syst. Evol. Microbiol.">
        <title>Marinomonas hwangdonensis sp. nov., isolated from seawater.</title>
        <authorList>
            <person name="Jung Y.T."/>
            <person name="Oh T.K."/>
            <person name="Yoon J.H."/>
        </authorList>
    </citation>
    <scope>NUCLEOTIDE SEQUENCE [LARGE SCALE GENOMIC DNA]</scope>
    <source>
        <strain evidence="2 3">HDW-15</strain>
    </source>
</reference>
<keyword evidence="2" id="KW-0067">ATP-binding</keyword>
<evidence type="ECO:0000259" key="1">
    <source>
        <dbReference type="SMART" id="SM00382"/>
    </source>
</evidence>
<dbReference type="GO" id="GO:0005524">
    <property type="term" value="F:ATP binding"/>
    <property type="evidence" value="ECO:0007669"/>
    <property type="project" value="UniProtKB-KW"/>
</dbReference>
<evidence type="ECO:0000313" key="2">
    <source>
        <dbReference type="EMBL" id="RNF50514.1"/>
    </source>
</evidence>
<comment type="caution">
    <text evidence="2">The sequence shown here is derived from an EMBL/GenBank/DDBJ whole genome shotgun (WGS) entry which is preliminary data.</text>
</comment>
<sequence length="500" mass="57003">MRVELENLKGISNLEFDIPSAGLWLLTGLNGSGKTSLLAALYRIRHGRAFQDHYKTTAMQERLDTFNDAKVRYKINGQEVTYSYGGKRWPPTPRSNANILSQFPYPSIHFIQADGSRVEPYAEEIIPRRINQANNDITDFLTSVLHDNKWNGLKFVNTRRGTGNQAFLLPYRAGRETHYYSEKNFSLGELCVLKLAQKMSTAENNSLILIDEVEMALHPQAQVRLLNKINQIATNKNLTVIFSTHSSTLIKNINRRNIIFISRDEQGSYTTKTNVFPAQVLGEIAFDEEVKSDFIFFAEDEEAKLLLEQLCGKFEENRNTHKPMYKVVPVGGYYQVMQMLERSALIIPTHVKRHVFLDDDVRTEAIPAARRNDTRSITDLYGRVMNSVSFLPCTPEIGVTDMLEAFHSNMNVNELIVEFYGTTVNLDNHIMLPRYQNITGDSPRKVAKSKLDSIVEYIRNSCGTDETTIRRVLYRKYIDHLYSGGIGPLMALLGPVFNAR</sequence>
<dbReference type="InterPro" id="IPR003593">
    <property type="entry name" value="AAA+_ATPase"/>
</dbReference>
<dbReference type="PANTHER" id="PTHR43581:SF4">
    <property type="entry name" value="ATP_GTP PHOSPHATASE"/>
    <property type="match status" value="1"/>
</dbReference>
<dbReference type="RefSeq" id="WP_123095800.1">
    <property type="nucleotide sequence ID" value="NZ_RIZG01000005.1"/>
</dbReference>
<name>A0A3M8Q5W9_9GAMM</name>
<gene>
    <name evidence="2" type="ORF">EBI00_10095</name>
</gene>
<dbReference type="Pfam" id="PF13304">
    <property type="entry name" value="AAA_21"/>
    <property type="match status" value="1"/>
</dbReference>
<dbReference type="Pfam" id="PF13476">
    <property type="entry name" value="AAA_23"/>
    <property type="match status" value="1"/>
</dbReference>
<dbReference type="Proteomes" id="UP000280507">
    <property type="component" value="Unassembled WGS sequence"/>
</dbReference>
<accession>A0A3M8Q5W9</accession>
<dbReference type="EMBL" id="RIZG01000005">
    <property type="protein sequence ID" value="RNF50514.1"/>
    <property type="molecule type" value="Genomic_DNA"/>
</dbReference>
<protein>
    <submittedName>
        <fullName evidence="2">ATP-binding cassette domain-containing protein</fullName>
    </submittedName>
</protein>
<dbReference type="PANTHER" id="PTHR43581">
    <property type="entry name" value="ATP/GTP PHOSPHATASE"/>
    <property type="match status" value="1"/>
</dbReference>
<proteinExistence type="predicted"/>
<organism evidence="2 3">
    <name type="scientific">Marinomonas hwangdonensis</name>
    <dbReference type="NCBI Taxonomy" id="1053647"/>
    <lineage>
        <taxon>Bacteria</taxon>
        <taxon>Pseudomonadati</taxon>
        <taxon>Pseudomonadota</taxon>
        <taxon>Gammaproteobacteria</taxon>
        <taxon>Oceanospirillales</taxon>
        <taxon>Oceanospirillaceae</taxon>
        <taxon>Marinomonas</taxon>
    </lineage>
</organism>
<evidence type="ECO:0000313" key="3">
    <source>
        <dbReference type="Proteomes" id="UP000280507"/>
    </source>
</evidence>
<keyword evidence="3" id="KW-1185">Reference proteome</keyword>
<dbReference type="InterPro" id="IPR003959">
    <property type="entry name" value="ATPase_AAA_core"/>
</dbReference>